<reference evidence="3" key="1">
    <citation type="submission" date="2022-10" db="EMBL/GenBank/DDBJ databases">
        <title>Genome assembly of Pristionchus species.</title>
        <authorList>
            <person name="Yoshida K."/>
            <person name="Sommer R.J."/>
        </authorList>
    </citation>
    <scope>NUCLEOTIDE SEQUENCE [LARGE SCALE GENOMIC DNA]</scope>
    <source>
        <strain evidence="3">RS5460</strain>
    </source>
</reference>
<sequence>MDIFSLPEVFLNMLMRTMNIKDRLNIRLTCRFFDQLVANSHAGFFDVGMIANAFPNDPRTVSYCRHFGLRKFHDSREAGLEKFLDLRNRLFSGITFGCWEFRLSDTELALPFLLEFSEKFKAEKVIFQVDTKQQFQSALELVAKFPESKVMMDLGLRPSTEQLRSLPPMDELQITTPARERIGFSPSYNRATRITRDLFFKLLAIHRNLYLDNVEINSRRI</sequence>
<name>A0AAN5I3U0_9BILA</name>
<dbReference type="PROSITE" id="PS50181">
    <property type="entry name" value="FBOX"/>
    <property type="match status" value="1"/>
</dbReference>
<feature type="domain" description="F-box" evidence="1">
    <location>
        <begin position="1"/>
        <end position="47"/>
    </location>
</feature>
<dbReference type="Proteomes" id="UP001328107">
    <property type="component" value="Unassembled WGS sequence"/>
</dbReference>
<proteinExistence type="predicted"/>
<keyword evidence="3" id="KW-1185">Reference proteome</keyword>
<evidence type="ECO:0000313" key="2">
    <source>
        <dbReference type="EMBL" id="GMR51028.1"/>
    </source>
</evidence>
<evidence type="ECO:0000313" key="3">
    <source>
        <dbReference type="Proteomes" id="UP001328107"/>
    </source>
</evidence>
<dbReference type="EMBL" id="BTRK01000005">
    <property type="protein sequence ID" value="GMR51028.1"/>
    <property type="molecule type" value="Genomic_DNA"/>
</dbReference>
<dbReference type="AlphaFoldDB" id="A0AAN5I3U0"/>
<dbReference type="InterPro" id="IPR001810">
    <property type="entry name" value="F-box_dom"/>
</dbReference>
<evidence type="ECO:0000259" key="1">
    <source>
        <dbReference type="PROSITE" id="PS50181"/>
    </source>
</evidence>
<dbReference type="Pfam" id="PF00646">
    <property type="entry name" value="F-box"/>
    <property type="match status" value="1"/>
</dbReference>
<comment type="caution">
    <text evidence="2">The sequence shown here is derived from an EMBL/GenBank/DDBJ whole genome shotgun (WGS) entry which is preliminary data.</text>
</comment>
<organism evidence="2 3">
    <name type="scientific">Pristionchus mayeri</name>
    <dbReference type="NCBI Taxonomy" id="1317129"/>
    <lineage>
        <taxon>Eukaryota</taxon>
        <taxon>Metazoa</taxon>
        <taxon>Ecdysozoa</taxon>
        <taxon>Nematoda</taxon>
        <taxon>Chromadorea</taxon>
        <taxon>Rhabditida</taxon>
        <taxon>Rhabditina</taxon>
        <taxon>Diplogasteromorpha</taxon>
        <taxon>Diplogasteroidea</taxon>
        <taxon>Neodiplogasteridae</taxon>
        <taxon>Pristionchus</taxon>
    </lineage>
</organism>
<gene>
    <name evidence="2" type="ORF">PMAYCL1PPCAC_21223</name>
</gene>
<protein>
    <recommendedName>
        <fullName evidence="1">F-box domain-containing protein</fullName>
    </recommendedName>
</protein>
<accession>A0AAN5I3U0</accession>